<dbReference type="GO" id="GO:0016853">
    <property type="term" value="F:isomerase activity"/>
    <property type="evidence" value="ECO:0007669"/>
    <property type="project" value="UniProtKB-KW"/>
</dbReference>
<accession>A0A841M3I7</accession>
<gene>
    <name evidence="6" type="ORF">FHS77_000688</name>
</gene>
<dbReference type="EMBL" id="JACIIU010000002">
    <property type="protein sequence ID" value="MBB6260164.1"/>
    <property type="molecule type" value="Genomic_DNA"/>
</dbReference>
<keyword evidence="7" id="KW-1185">Reference proteome</keyword>
<evidence type="ECO:0000259" key="5">
    <source>
        <dbReference type="PROSITE" id="PS51352"/>
    </source>
</evidence>
<evidence type="ECO:0000256" key="4">
    <source>
        <dbReference type="ARBA" id="ARBA00023284"/>
    </source>
</evidence>
<dbReference type="Pfam" id="PF18312">
    <property type="entry name" value="ScsC_N"/>
    <property type="match status" value="1"/>
</dbReference>
<comment type="caution">
    <text evidence="6">The sequence shown here is derived from an EMBL/GenBank/DDBJ whole genome shotgun (WGS) entry which is preliminary data.</text>
</comment>
<dbReference type="SUPFAM" id="SSF52833">
    <property type="entry name" value="Thioredoxin-like"/>
    <property type="match status" value="1"/>
</dbReference>
<keyword evidence="4" id="KW-0676">Redox-active center</keyword>
<evidence type="ECO:0000256" key="1">
    <source>
        <dbReference type="ARBA" id="ARBA00022729"/>
    </source>
</evidence>
<dbReference type="RefSeq" id="WP_184220018.1">
    <property type="nucleotide sequence ID" value="NZ_JACIIU010000002.1"/>
</dbReference>
<keyword evidence="3" id="KW-1015">Disulfide bond</keyword>
<dbReference type="Gene3D" id="3.40.30.10">
    <property type="entry name" value="Glutaredoxin"/>
    <property type="match status" value="1"/>
</dbReference>
<dbReference type="CDD" id="cd03023">
    <property type="entry name" value="DsbA_Com1_like"/>
    <property type="match status" value="1"/>
</dbReference>
<dbReference type="InterPro" id="IPR036249">
    <property type="entry name" value="Thioredoxin-like_sf"/>
</dbReference>
<evidence type="ECO:0000256" key="3">
    <source>
        <dbReference type="ARBA" id="ARBA00023157"/>
    </source>
</evidence>
<dbReference type="PANTHER" id="PTHR13887">
    <property type="entry name" value="GLUTATHIONE S-TRANSFERASE KAPPA"/>
    <property type="match status" value="1"/>
</dbReference>
<reference evidence="6 7" key="1">
    <citation type="submission" date="2020-08" db="EMBL/GenBank/DDBJ databases">
        <title>Genomic Encyclopedia of Type Strains, Phase IV (KMG-IV): sequencing the most valuable type-strain genomes for metagenomic binning, comparative biology and taxonomic classification.</title>
        <authorList>
            <person name="Goeker M."/>
        </authorList>
    </citation>
    <scope>NUCLEOTIDE SEQUENCE [LARGE SCALE GENOMIC DNA]</scope>
    <source>
        <strain evidence="6 7">DSM 22336</strain>
    </source>
</reference>
<keyword evidence="6" id="KW-0413">Isomerase</keyword>
<name>A0A841M3I7_9HYPH</name>
<protein>
    <submittedName>
        <fullName evidence="6">Protein-disulfide isomerase</fullName>
    </submittedName>
</protein>
<proteinExistence type="predicted"/>
<evidence type="ECO:0000313" key="7">
    <source>
        <dbReference type="Proteomes" id="UP000555393"/>
    </source>
</evidence>
<organism evidence="6 7">
    <name type="scientific">Paenochrobactrum gallinarii</name>
    <dbReference type="NCBI Taxonomy" id="643673"/>
    <lineage>
        <taxon>Bacteria</taxon>
        <taxon>Pseudomonadati</taxon>
        <taxon>Pseudomonadota</taxon>
        <taxon>Alphaproteobacteria</taxon>
        <taxon>Hyphomicrobiales</taxon>
        <taxon>Brucellaceae</taxon>
        <taxon>Paenochrobactrum</taxon>
    </lineage>
</organism>
<dbReference type="Pfam" id="PF01323">
    <property type="entry name" value="DSBA"/>
    <property type="match status" value="1"/>
</dbReference>
<sequence>MTRAITTLFASALIGTTALFGGGLTQLQAQAQTASAPVDQAAVEKIVRDYLLKNPEILAEMQTALETKQAAEHEIRVKQVIASNQDELLNSGHDAVLGNPDGDVTVVEFFDYNCGYCKRAMPDMEAIIKSDPNVRFVMKEFPILGPDSIKAHMAAQAFKLMMPEKYRDLHMALMTTPDRSTDESVIAEAVKLGADEAALREKINSPEVTSSFQNAYKLANELDINGTPSYVIGNELIPGAIGADGLKEKIAEARAQKK</sequence>
<dbReference type="PROSITE" id="PS51352">
    <property type="entry name" value="THIOREDOXIN_2"/>
    <property type="match status" value="1"/>
</dbReference>
<dbReference type="InterPro" id="IPR001853">
    <property type="entry name" value="DSBA-like_thioredoxin_dom"/>
</dbReference>
<dbReference type="AlphaFoldDB" id="A0A841M3I7"/>
<evidence type="ECO:0000313" key="6">
    <source>
        <dbReference type="EMBL" id="MBB6260164.1"/>
    </source>
</evidence>
<keyword evidence="1" id="KW-0732">Signal</keyword>
<feature type="domain" description="Thioredoxin" evidence="5">
    <location>
        <begin position="58"/>
        <end position="255"/>
    </location>
</feature>
<keyword evidence="2" id="KW-0560">Oxidoreductase</keyword>
<dbReference type="Proteomes" id="UP000555393">
    <property type="component" value="Unassembled WGS sequence"/>
</dbReference>
<dbReference type="InterPro" id="IPR041205">
    <property type="entry name" value="ScsC_N"/>
</dbReference>
<dbReference type="GO" id="GO:0016491">
    <property type="term" value="F:oxidoreductase activity"/>
    <property type="evidence" value="ECO:0007669"/>
    <property type="project" value="UniProtKB-KW"/>
</dbReference>
<dbReference type="PANTHER" id="PTHR13887:SF14">
    <property type="entry name" value="DISULFIDE BOND FORMATION PROTEIN D"/>
    <property type="match status" value="1"/>
</dbReference>
<dbReference type="InterPro" id="IPR013766">
    <property type="entry name" value="Thioredoxin_domain"/>
</dbReference>
<evidence type="ECO:0000256" key="2">
    <source>
        <dbReference type="ARBA" id="ARBA00023002"/>
    </source>
</evidence>